<dbReference type="EMBL" id="LAQT01000026">
    <property type="protein sequence ID" value="KPC50795.1"/>
    <property type="molecule type" value="Genomic_DNA"/>
</dbReference>
<dbReference type="Gene3D" id="3.40.30.10">
    <property type="entry name" value="Glutaredoxin"/>
    <property type="match status" value="1"/>
</dbReference>
<feature type="chain" id="PRO_5005875090" evidence="5">
    <location>
        <begin position="24"/>
        <end position="162"/>
    </location>
</feature>
<dbReference type="GO" id="GO:0017004">
    <property type="term" value="P:cytochrome complex assembly"/>
    <property type="evidence" value="ECO:0007669"/>
    <property type="project" value="UniProtKB-KW"/>
</dbReference>
<dbReference type="InterPro" id="IPR013766">
    <property type="entry name" value="Thioredoxin_domain"/>
</dbReference>
<reference evidence="7 8" key="1">
    <citation type="submission" date="2015-07" db="EMBL/GenBank/DDBJ databases">
        <title>Draft genome sequence of the Amantichitinum ursilacus IGB-41, a new chitin-degrading bacterium.</title>
        <authorList>
            <person name="Kirstahler P."/>
            <person name="Guenther M."/>
            <person name="Grumaz C."/>
            <person name="Rupp S."/>
            <person name="Zibek S."/>
            <person name="Sohn K."/>
        </authorList>
    </citation>
    <scope>NUCLEOTIDE SEQUENCE [LARGE SCALE GENOMIC DNA]</scope>
    <source>
        <strain evidence="7 8">IGB-41</strain>
    </source>
</reference>
<evidence type="ECO:0000259" key="6">
    <source>
        <dbReference type="PROSITE" id="PS51352"/>
    </source>
</evidence>
<protein>
    <submittedName>
        <fullName evidence="7">Thiol-disulfide oxidoreductase ResA</fullName>
    </submittedName>
</protein>
<evidence type="ECO:0000256" key="4">
    <source>
        <dbReference type="ARBA" id="ARBA00023284"/>
    </source>
</evidence>
<dbReference type="Proteomes" id="UP000037939">
    <property type="component" value="Unassembled WGS sequence"/>
</dbReference>
<name>A0A0N1JRU6_9NEIS</name>
<keyword evidence="2" id="KW-0201">Cytochrome c-type biogenesis</keyword>
<accession>A0A0N1JRU6</accession>
<feature type="domain" description="Thioredoxin" evidence="6">
    <location>
        <begin position="13"/>
        <end position="160"/>
    </location>
</feature>
<dbReference type="InterPro" id="IPR013740">
    <property type="entry name" value="Redoxin"/>
</dbReference>
<dbReference type="InterPro" id="IPR017937">
    <property type="entry name" value="Thioredoxin_CS"/>
</dbReference>
<evidence type="ECO:0000256" key="1">
    <source>
        <dbReference type="ARBA" id="ARBA00004196"/>
    </source>
</evidence>
<dbReference type="SUPFAM" id="SSF52833">
    <property type="entry name" value="Thioredoxin-like"/>
    <property type="match status" value="1"/>
</dbReference>
<keyword evidence="4" id="KW-0676">Redox-active center</keyword>
<dbReference type="GO" id="GO:0015036">
    <property type="term" value="F:disulfide oxidoreductase activity"/>
    <property type="evidence" value="ECO:0007669"/>
    <property type="project" value="UniProtKB-ARBA"/>
</dbReference>
<evidence type="ECO:0000313" key="8">
    <source>
        <dbReference type="Proteomes" id="UP000037939"/>
    </source>
</evidence>
<keyword evidence="5" id="KW-0732">Signal</keyword>
<feature type="signal peptide" evidence="5">
    <location>
        <begin position="1"/>
        <end position="23"/>
    </location>
</feature>
<dbReference type="GO" id="GO:0030313">
    <property type="term" value="C:cell envelope"/>
    <property type="evidence" value="ECO:0007669"/>
    <property type="project" value="UniProtKB-SubCell"/>
</dbReference>
<evidence type="ECO:0000313" key="7">
    <source>
        <dbReference type="EMBL" id="KPC50795.1"/>
    </source>
</evidence>
<gene>
    <name evidence="7" type="primary">resA_2</name>
    <name evidence="7" type="ORF">WG78_15905</name>
</gene>
<dbReference type="PANTHER" id="PTHR42852:SF6">
    <property type="entry name" value="THIOL:DISULFIDE INTERCHANGE PROTEIN DSBE"/>
    <property type="match status" value="1"/>
</dbReference>
<keyword evidence="3" id="KW-1015">Disulfide bond</keyword>
<evidence type="ECO:0000256" key="2">
    <source>
        <dbReference type="ARBA" id="ARBA00022748"/>
    </source>
</evidence>
<evidence type="ECO:0000256" key="5">
    <source>
        <dbReference type="SAM" id="SignalP"/>
    </source>
</evidence>
<keyword evidence="8" id="KW-1185">Reference proteome</keyword>
<dbReference type="PROSITE" id="PS00194">
    <property type="entry name" value="THIOREDOXIN_1"/>
    <property type="match status" value="1"/>
</dbReference>
<dbReference type="InterPro" id="IPR050553">
    <property type="entry name" value="Thioredoxin_ResA/DsbE_sf"/>
</dbReference>
<proteinExistence type="predicted"/>
<comment type="subcellular location">
    <subcellularLocation>
        <location evidence="1">Cell envelope</location>
    </subcellularLocation>
</comment>
<dbReference type="STRING" id="857265.WG78_15905"/>
<dbReference type="CDD" id="cd02966">
    <property type="entry name" value="TlpA_like_family"/>
    <property type="match status" value="1"/>
</dbReference>
<organism evidence="7 8">
    <name type="scientific">Amantichitinum ursilacus</name>
    <dbReference type="NCBI Taxonomy" id="857265"/>
    <lineage>
        <taxon>Bacteria</taxon>
        <taxon>Pseudomonadati</taxon>
        <taxon>Pseudomonadota</taxon>
        <taxon>Betaproteobacteria</taxon>
        <taxon>Neisseriales</taxon>
        <taxon>Chitinibacteraceae</taxon>
        <taxon>Amantichitinum</taxon>
    </lineage>
</organism>
<evidence type="ECO:0000256" key="3">
    <source>
        <dbReference type="ARBA" id="ARBA00023157"/>
    </source>
</evidence>
<dbReference type="InterPro" id="IPR036249">
    <property type="entry name" value="Thioredoxin-like_sf"/>
</dbReference>
<sequence>MRPMCLTRWISVLVLLLTAHAFAATALDKPLKDLQGKPQKVSQWIGKPIVLNFWATWCEPCREETPAFVKLQKQYGDAVQFVGVAIDEAPAVTQFIKQYGVTYPILLGDADGMDMMLALGNVQGGLPFTLILDRKGHIAAQQLGVMKADAVQKALKPLIAAR</sequence>
<dbReference type="PANTHER" id="PTHR42852">
    <property type="entry name" value="THIOL:DISULFIDE INTERCHANGE PROTEIN DSBE"/>
    <property type="match status" value="1"/>
</dbReference>
<dbReference type="Pfam" id="PF08534">
    <property type="entry name" value="Redoxin"/>
    <property type="match status" value="1"/>
</dbReference>
<comment type="caution">
    <text evidence="7">The sequence shown here is derived from an EMBL/GenBank/DDBJ whole genome shotgun (WGS) entry which is preliminary data.</text>
</comment>
<dbReference type="AlphaFoldDB" id="A0A0N1JRU6"/>
<dbReference type="RefSeq" id="WP_083459215.1">
    <property type="nucleotide sequence ID" value="NZ_LAQT01000026.1"/>
</dbReference>
<dbReference type="PROSITE" id="PS51352">
    <property type="entry name" value="THIOREDOXIN_2"/>
    <property type="match status" value="1"/>
</dbReference>